<accession>A0A9P1G6T7</accession>
<evidence type="ECO:0000256" key="5">
    <source>
        <dbReference type="ARBA" id="ARBA00023136"/>
    </source>
</evidence>
<evidence type="ECO:0000256" key="1">
    <source>
        <dbReference type="ARBA" id="ARBA00004141"/>
    </source>
</evidence>
<feature type="region of interest" description="Disordered" evidence="6">
    <location>
        <begin position="356"/>
        <end position="393"/>
    </location>
</feature>
<dbReference type="PANTHER" id="PTHR23504:SF15">
    <property type="entry name" value="MAJOR FACILITATOR SUPERFAMILY (MFS) PROFILE DOMAIN-CONTAINING PROTEIN"/>
    <property type="match status" value="1"/>
</dbReference>
<dbReference type="EMBL" id="CAMXCT020002624">
    <property type="protein sequence ID" value="CAL1152773.1"/>
    <property type="molecule type" value="Genomic_DNA"/>
</dbReference>
<feature type="transmembrane region" description="Helical" evidence="7">
    <location>
        <begin position="161"/>
        <end position="184"/>
    </location>
</feature>
<protein>
    <submittedName>
        <fullName evidence="11">Peptide/nitrate transporter</fullName>
    </submittedName>
</protein>
<dbReference type="Proteomes" id="UP001152797">
    <property type="component" value="Unassembled WGS sequence"/>
</dbReference>
<reference evidence="10" key="2">
    <citation type="submission" date="2024-04" db="EMBL/GenBank/DDBJ databases">
        <authorList>
            <person name="Chen Y."/>
            <person name="Shah S."/>
            <person name="Dougan E. K."/>
            <person name="Thang M."/>
            <person name="Chan C."/>
        </authorList>
    </citation>
    <scope>NUCLEOTIDE SEQUENCE [LARGE SCALE GENOMIC DNA]</scope>
</reference>
<evidence type="ECO:0000256" key="4">
    <source>
        <dbReference type="ARBA" id="ARBA00022989"/>
    </source>
</evidence>
<dbReference type="PANTHER" id="PTHR23504">
    <property type="entry name" value="MAJOR FACILITATOR SUPERFAMILY DOMAIN-CONTAINING PROTEIN 10"/>
    <property type="match status" value="1"/>
</dbReference>
<dbReference type="EMBL" id="CAMXCT010002624">
    <property type="protein sequence ID" value="CAI3999397.1"/>
    <property type="molecule type" value="Genomic_DNA"/>
</dbReference>
<dbReference type="EMBL" id="CAMXCT030002624">
    <property type="protein sequence ID" value="CAL4786710.1"/>
    <property type="molecule type" value="Genomic_DNA"/>
</dbReference>
<evidence type="ECO:0000256" key="3">
    <source>
        <dbReference type="ARBA" id="ARBA00022692"/>
    </source>
</evidence>
<dbReference type="InterPro" id="IPR020846">
    <property type="entry name" value="MFS_dom"/>
</dbReference>
<keyword evidence="4 7" id="KW-1133">Transmembrane helix</keyword>
<dbReference type="GO" id="GO:0022857">
    <property type="term" value="F:transmembrane transporter activity"/>
    <property type="evidence" value="ECO:0007669"/>
    <property type="project" value="InterPro"/>
</dbReference>
<feature type="transmembrane region" description="Helical" evidence="7">
    <location>
        <begin position="75"/>
        <end position="101"/>
    </location>
</feature>
<keyword evidence="3 7" id="KW-0812">Transmembrane</keyword>
<name>A0A9P1G6T7_9DINO</name>
<dbReference type="GO" id="GO:0016020">
    <property type="term" value="C:membrane"/>
    <property type="evidence" value="ECO:0007669"/>
    <property type="project" value="UniProtKB-SubCell"/>
</dbReference>
<evidence type="ECO:0000256" key="6">
    <source>
        <dbReference type="SAM" id="MobiDB-lite"/>
    </source>
</evidence>
<dbReference type="EMBL" id="CAMXCT030002624">
    <property type="protein sequence ID" value="CAL4786709.1"/>
    <property type="molecule type" value="Genomic_DNA"/>
</dbReference>
<evidence type="ECO:0000313" key="11">
    <source>
        <dbReference type="EMBL" id="CAL4786709.1"/>
    </source>
</evidence>
<keyword evidence="12" id="KW-1185">Reference proteome</keyword>
<evidence type="ECO:0000313" key="12">
    <source>
        <dbReference type="Proteomes" id="UP001152797"/>
    </source>
</evidence>
<dbReference type="OrthoDB" id="4139357at2759"/>
<comment type="subcellular location">
    <subcellularLocation>
        <location evidence="1">Membrane</location>
        <topology evidence="1">Multi-pass membrane protein</topology>
    </subcellularLocation>
</comment>
<evidence type="ECO:0000259" key="8">
    <source>
        <dbReference type="PROSITE" id="PS50850"/>
    </source>
</evidence>
<feature type="transmembrane region" description="Helical" evidence="7">
    <location>
        <begin position="261"/>
        <end position="280"/>
    </location>
</feature>
<dbReference type="AlphaFoldDB" id="A0A9P1G6T7"/>
<dbReference type="SUPFAM" id="SSF103473">
    <property type="entry name" value="MFS general substrate transporter"/>
    <property type="match status" value="1"/>
</dbReference>
<feature type="transmembrane region" description="Helical" evidence="7">
    <location>
        <begin position="204"/>
        <end position="223"/>
    </location>
</feature>
<evidence type="ECO:0000313" key="9">
    <source>
        <dbReference type="EMBL" id="CAI3999397.1"/>
    </source>
</evidence>
<sequence>MSSVWGYIAARYGFDVVLTITLASLFVGGLLFGFCTSLVLAMLVRSIFFGLLNGWPAIFGPYCASIAGEKHQTEVIGIVIAAGNGMQLIGPAISGWTYALIPDFPALVPSLLGSCLASLALCLFCLLHFRDKKAPKSVKNLPEGSATTATKQSITQMLRRWPVPLIICMRFSQGFALFAIFEVVPLWLISERAVGGLNMSEKQVGFLLARSGVWSIFYFSLVLPRLTKKLGGRCTSIIVSVFGIIFSILLPFCTTELTANLAHMLAASSIFSQFAVNVAFTNNAAGPTDRAIVSGFAVTVDTVGKAIAPIATSTIFAWSINTFGLAGHGLVFYIQAALSLVNLLCTLPLPASVENEHGHGGGNGQDQPSEGTIYGASETETSEEGSSAESPRC</sequence>
<feature type="transmembrane region" description="Helical" evidence="7">
    <location>
        <begin position="12"/>
        <end position="32"/>
    </location>
</feature>
<dbReference type="Pfam" id="PF07690">
    <property type="entry name" value="MFS_1"/>
    <property type="match status" value="1"/>
</dbReference>
<keyword evidence="2" id="KW-0813">Transport</keyword>
<dbReference type="InterPro" id="IPR036259">
    <property type="entry name" value="MFS_trans_sf"/>
</dbReference>
<comment type="caution">
    <text evidence="9">The sequence shown here is derived from an EMBL/GenBank/DDBJ whole genome shotgun (WGS) entry which is preliminary data.</text>
</comment>
<reference evidence="9" key="1">
    <citation type="submission" date="2022-10" db="EMBL/GenBank/DDBJ databases">
        <authorList>
            <person name="Chen Y."/>
            <person name="Dougan E. K."/>
            <person name="Chan C."/>
            <person name="Rhodes N."/>
            <person name="Thang M."/>
        </authorList>
    </citation>
    <scope>NUCLEOTIDE SEQUENCE</scope>
</reference>
<feature type="transmembrane region" description="Helical" evidence="7">
    <location>
        <begin position="107"/>
        <end position="129"/>
    </location>
</feature>
<feature type="domain" description="Major facilitator superfamily (MFS) profile" evidence="8">
    <location>
        <begin position="1"/>
        <end position="354"/>
    </location>
</feature>
<gene>
    <name evidence="9" type="ORF">C1SCF055_LOCUS25596</name>
</gene>
<feature type="transmembrane region" description="Helical" evidence="7">
    <location>
        <begin position="38"/>
        <end position="63"/>
    </location>
</feature>
<dbReference type="EMBL" id="CAMXCT010002624">
    <property type="protein sequence ID" value="CAI3999398.1"/>
    <property type="molecule type" value="Genomic_DNA"/>
</dbReference>
<keyword evidence="5 7" id="KW-0472">Membrane</keyword>
<dbReference type="InterPro" id="IPR011701">
    <property type="entry name" value="MFS"/>
</dbReference>
<dbReference type="PROSITE" id="PS50850">
    <property type="entry name" value="MFS"/>
    <property type="match status" value="1"/>
</dbReference>
<evidence type="ECO:0000313" key="10">
    <source>
        <dbReference type="EMBL" id="CAL1152772.1"/>
    </source>
</evidence>
<organism evidence="9">
    <name type="scientific">Cladocopium goreaui</name>
    <dbReference type="NCBI Taxonomy" id="2562237"/>
    <lineage>
        <taxon>Eukaryota</taxon>
        <taxon>Sar</taxon>
        <taxon>Alveolata</taxon>
        <taxon>Dinophyceae</taxon>
        <taxon>Suessiales</taxon>
        <taxon>Symbiodiniaceae</taxon>
        <taxon>Cladocopium</taxon>
    </lineage>
</organism>
<evidence type="ECO:0000256" key="2">
    <source>
        <dbReference type="ARBA" id="ARBA00022448"/>
    </source>
</evidence>
<feature type="compositionally biased region" description="Low complexity" evidence="6">
    <location>
        <begin position="375"/>
        <end position="393"/>
    </location>
</feature>
<dbReference type="EMBL" id="CAMXCT020002624">
    <property type="protein sequence ID" value="CAL1152772.1"/>
    <property type="molecule type" value="Genomic_DNA"/>
</dbReference>
<dbReference type="Gene3D" id="1.20.1250.20">
    <property type="entry name" value="MFS general substrate transporter like domains"/>
    <property type="match status" value="1"/>
</dbReference>
<proteinExistence type="predicted"/>
<evidence type="ECO:0000256" key="7">
    <source>
        <dbReference type="SAM" id="Phobius"/>
    </source>
</evidence>
<feature type="transmembrane region" description="Helical" evidence="7">
    <location>
        <begin position="230"/>
        <end position="249"/>
    </location>
</feature>